<proteinExistence type="predicted"/>
<dbReference type="GO" id="GO:0006310">
    <property type="term" value="P:DNA recombination"/>
    <property type="evidence" value="ECO:0007669"/>
    <property type="project" value="UniProtKB-KW"/>
</dbReference>
<accession>A0A977IFL9</accession>
<keyword evidence="1" id="KW-0233">DNA recombination</keyword>
<dbReference type="InterPro" id="IPR011010">
    <property type="entry name" value="DNA_brk_join_enz"/>
</dbReference>
<dbReference type="GO" id="GO:0003677">
    <property type="term" value="F:DNA binding"/>
    <property type="evidence" value="ECO:0007669"/>
    <property type="project" value="InterPro"/>
</dbReference>
<organism evidence="2">
    <name type="scientific">Nitrososphaera viennensis</name>
    <dbReference type="NCBI Taxonomy" id="1034015"/>
    <lineage>
        <taxon>Archaea</taxon>
        <taxon>Nitrososphaerota</taxon>
        <taxon>Nitrososphaeria</taxon>
        <taxon>Nitrososphaerales</taxon>
        <taxon>Nitrososphaeraceae</taxon>
        <taxon>Nitrososphaera</taxon>
    </lineage>
</organism>
<name>A0A977IFL9_9ARCH</name>
<dbReference type="RefSeq" id="WP_227717459.1">
    <property type="nucleotide sequence ID" value="NZ_CP103305.1"/>
</dbReference>
<sequence>MKVKDREKIKEAIAISIQNGNYTTREIGVDIGKDHSTISRYLSEMEREDKWGIRRDANGSIIISLQKQLAQEHRQLENEPFNQLPAIQKWITYLKSGGILPRRIQYLVNVVHGMSDQLKVMPETLVSFGVPLDTMKRKEIAIEYWRNFLAWFNVAYPQMQKTNTINAYRSFLAAHNINFAHGEGRRYGLSTTPERLGEYKDIMLTPEQIDRINRLLEGESDWEAWSFMNIDLHTGARAFAMASMSWNRVAFLPVFRVEQFEPKIKRGDWYLTKEGKWWVKYPTEECRIVVETARDRLPKERKFLFFDDAKSDKANALQASYFMSKMAIRFKKIFSGLNKSSWLNEKTRIYALGDGLYFNGHPLHLMRHTMAQYYLAATNWSLAYVASLGGWENTEVLNKCYGGIPEHIKAQIAKSIHVRFDTLVLNTFGSALHGSLLT</sequence>
<evidence type="ECO:0000256" key="1">
    <source>
        <dbReference type="ARBA" id="ARBA00023172"/>
    </source>
</evidence>
<gene>
    <name evidence="2" type="ORF">NWT39_03365</name>
</gene>
<dbReference type="GeneID" id="74945944"/>
<dbReference type="AlphaFoldDB" id="A0A977IFL9"/>
<evidence type="ECO:0008006" key="3">
    <source>
        <dbReference type="Google" id="ProtNLM"/>
    </source>
</evidence>
<reference evidence="2" key="1">
    <citation type="submission" date="2022-08" db="EMBL/GenBank/DDBJ databases">
        <title>Dynamic responses of ammonia-oxidizing microbial communities induced by reactive oxygen species (ROS) in fluctuating redox aquifers.</title>
        <authorList>
            <person name="Wang P."/>
            <person name="Wang H."/>
        </authorList>
    </citation>
    <scope>NUCLEOTIDE SEQUENCE</scope>
    <source>
        <strain evidence="2">PLX03</strain>
    </source>
</reference>
<dbReference type="Gene3D" id="1.10.443.10">
    <property type="entry name" value="Intergrase catalytic core"/>
    <property type="match status" value="1"/>
</dbReference>
<dbReference type="EMBL" id="CP103305">
    <property type="protein sequence ID" value="UVS69833.1"/>
    <property type="molecule type" value="Genomic_DNA"/>
</dbReference>
<dbReference type="InterPro" id="IPR013762">
    <property type="entry name" value="Integrase-like_cat_sf"/>
</dbReference>
<dbReference type="Proteomes" id="UP001059771">
    <property type="component" value="Chromosome"/>
</dbReference>
<dbReference type="GO" id="GO:0015074">
    <property type="term" value="P:DNA integration"/>
    <property type="evidence" value="ECO:0007669"/>
    <property type="project" value="InterPro"/>
</dbReference>
<dbReference type="SUPFAM" id="SSF56349">
    <property type="entry name" value="DNA breaking-rejoining enzymes"/>
    <property type="match status" value="1"/>
</dbReference>
<evidence type="ECO:0000313" key="2">
    <source>
        <dbReference type="EMBL" id="UVS69833.1"/>
    </source>
</evidence>
<protein>
    <recommendedName>
        <fullName evidence="3">Integrase family protein</fullName>
    </recommendedName>
</protein>